<evidence type="ECO:0000256" key="5">
    <source>
        <dbReference type="ARBA" id="ARBA00023180"/>
    </source>
</evidence>
<dbReference type="GO" id="GO:0004185">
    <property type="term" value="F:serine-type carboxypeptidase activity"/>
    <property type="evidence" value="ECO:0007669"/>
    <property type="project" value="InterPro"/>
</dbReference>
<keyword evidence="6" id="KW-0732">Signal</keyword>
<dbReference type="Gene3D" id="1.10.287.410">
    <property type="match status" value="1"/>
</dbReference>
<dbReference type="InterPro" id="IPR001563">
    <property type="entry name" value="Peptidase_S10"/>
</dbReference>
<evidence type="ECO:0000313" key="7">
    <source>
        <dbReference type="EMBL" id="KAF4665197.1"/>
    </source>
</evidence>
<dbReference type="Gene3D" id="3.40.50.1820">
    <property type="entry name" value="alpha/beta hydrolase"/>
    <property type="match status" value="1"/>
</dbReference>
<name>A0A7J6M152_PERCH</name>
<feature type="chain" id="PRO_5029743568" description="Thymus-specific serine protease" evidence="6">
    <location>
        <begin position="25"/>
        <end position="486"/>
    </location>
</feature>
<dbReference type="AlphaFoldDB" id="A0A7J6M152"/>
<evidence type="ECO:0000256" key="4">
    <source>
        <dbReference type="ARBA" id="ARBA00022801"/>
    </source>
</evidence>
<sequence>MAHLLLAALRTGLFTYLWLCETEARQTQNLGRTEAAPRGLQGVGASQICVSDYFQEHGYIEVDSGVKYFYWFIQSYGFPSSDPTVIWTPGEPGLSSLMSFLTSNGPCIINTTSGAILNNSLNWNQAFNLVYLDEPAGVGFSTGKIETDSNIRAAYLRNFTVAFFKKFPQYNHRVYYFGSSQSGLVIPKAAKLTYEYNVNKSKRHQIDFTGVALLNALTSFRTQIVDTPKTAYGSPTTPRRITKEQYEKMNLENLQCVSQATICNQDPSPLNIACKRAAEACQNSSILNLPREVNINMYNLGEVCMNQVPDYCRPFAQAEAFLNKAEVKKSIGVDPSFVYKRYNPEVDNAIQSSYSQYEDSYPILGPLIDTYNMKLLVLTGDLGYIYPWTSSKTWLLNLKFSQQEAFSKAPDYDLKDSSIPHPFGQVRYLKLPHKARLVFVRVGERSDRCNLPDCVSHAQIALEITTVYNGSPKASTAEAPSQRLAG</sequence>
<dbReference type="EMBL" id="JAAPAO010000268">
    <property type="protein sequence ID" value="KAF4665197.1"/>
    <property type="molecule type" value="Genomic_DNA"/>
</dbReference>
<keyword evidence="4" id="KW-0378">Hydrolase</keyword>
<feature type="signal peptide" evidence="6">
    <location>
        <begin position="1"/>
        <end position="24"/>
    </location>
</feature>
<accession>A0A7J6M152</accession>
<evidence type="ECO:0000256" key="1">
    <source>
        <dbReference type="ARBA" id="ARBA00009431"/>
    </source>
</evidence>
<keyword evidence="5" id="KW-0325">Glycoprotein</keyword>
<evidence type="ECO:0000256" key="2">
    <source>
        <dbReference type="ARBA" id="ARBA00022645"/>
    </source>
</evidence>
<keyword evidence="2" id="KW-0121">Carboxypeptidase</keyword>
<evidence type="ECO:0000313" key="8">
    <source>
        <dbReference type="Proteomes" id="UP000591131"/>
    </source>
</evidence>
<comment type="caution">
    <text evidence="7">The sequence shown here is derived from an EMBL/GenBank/DDBJ whole genome shotgun (WGS) entry which is preliminary data.</text>
</comment>
<dbReference type="Pfam" id="PF00450">
    <property type="entry name" value="Peptidase_S10"/>
    <property type="match status" value="1"/>
</dbReference>
<dbReference type="OrthoDB" id="438038at2759"/>
<proteinExistence type="inferred from homology"/>
<reference evidence="7 8" key="1">
    <citation type="submission" date="2020-04" db="EMBL/GenBank/DDBJ databases">
        <title>Perkinsus chesapeaki whole genome sequence.</title>
        <authorList>
            <person name="Bogema D.R."/>
        </authorList>
    </citation>
    <scope>NUCLEOTIDE SEQUENCE [LARGE SCALE GENOMIC DNA]</scope>
    <source>
        <strain evidence="7">ATCC PRA-425</strain>
    </source>
</reference>
<dbReference type="PANTHER" id="PTHR11802:SF113">
    <property type="entry name" value="SERINE CARBOXYPEPTIDASE CTSA-4.1"/>
    <property type="match status" value="1"/>
</dbReference>
<evidence type="ECO:0000256" key="3">
    <source>
        <dbReference type="ARBA" id="ARBA00022670"/>
    </source>
</evidence>
<evidence type="ECO:0008006" key="9">
    <source>
        <dbReference type="Google" id="ProtNLM"/>
    </source>
</evidence>
<keyword evidence="8" id="KW-1185">Reference proteome</keyword>
<dbReference type="Proteomes" id="UP000591131">
    <property type="component" value="Unassembled WGS sequence"/>
</dbReference>
<protein>
    <recommendedName>
        <fullName evidence="9">Thymus-specific serine protease</fullName>
    </recommendedName>
</protein>
<dbReference type="PANTHER" id="PTHR11802">
    <property type="entry name" value="SERINE PROTEASE FAMILY S10 SERINE CARBOXYPEPTIDASE"/>
    <property type="match status" value="1"/>
</dbReference>
<dbReference type="InterPro" id="IPR029058">
    <property type="entry name" value="AB_hydrolase_fold"/>
</dbReference>
<gene>
    <name evidence="7" type="ORF">FOL47_004715</name>
</gene>
<comment type="similarity">
    <text evidence="1">Belongs to the peptidase S10 family.</text>
</comment>
<evidence type="ECO:0000256" key="6">
    <source>
        <dbReference type="SAM" id="SignalP"/>
    </source>
</evidence>
<dbReference type="GO" id="GO:0006508">
    <property type="term" value="P:proteolysis"/>
    <property type="evidence" value="ECO:0007669"/>
    <property type="project" value="UniProtKB-KW"/>
</dbReference>
<organism evidence="7 8">
    <name type="scientific">Perkinsus chesapeaki</name>
    <name type="common">Clam parasite</name>
    <name type="synonym">Perkinsus andrewsi</name>
    <dbReference type="NCBI Taxonomy" id="330153"/>
    <lineage>
        <taxon>Eukaryota</taxon>
        <taxon>Sar</taxon>
        <taxon>Alveolata</taxon>
        <taxon>Perkinsozoa</taxon>
        <taxon>Perkinsea</taxon>
        <taxon>Perkinsida</taxon>
        <taxon>Perkinsidae</taxon>
        <taxon>Perkinsus</taxon>
    </lineage>
</organism>
<keyword evidence="3" id="KW-0645">Protease</keyword>
<dbReference type="SUPFAM" id="SSF53474">
    <property type="entry name" value="alpha/beta-Hydrolases"/>
    <property type="match status" value="1"/>
</dbReference>